<comment type="caution">
    <text evidence="2">The sequence shown here is derived from an EMBL/GenBank/DDBJ whole genome shotgun (WGS) entry which is preliminary data.</text>
</comment>
<dbReference type="RefSeq" id="WP_267565752.1">
    <property type="nucleotide sequence ID" value="NZ_JAPNTZ010000009.1"/>
</dbReference>
<proteinExistence type="predicted"/>
<dbReference type="InterPro" id="IPR005149">
    <property type="entry name" value="Tscrpt_reg_PadR_N"/>
</dbReference>
<evidence type="ECO:0000313" key="3">
    <source>
        <dbReference type="Proteomes" id="UP001151002"/>
    </source>
</evidence>
<sequence length="110" mass="12257">MTGKPERITAPFLDVLEVFLAAIGDELHGWAIIKASSRGGPTVYKILERLEGMGWVTARWEERASEPNRPRRRYYKLTGDGAAGARELISARRPRPSRISIQPAFGGTHL</sequence>
<dbReference type="EMBL" id="JAPNTZ010000009">
    <property type="protein sequence ID" value="MCY1141365.1"/>
    <property type="molecule type" value="Genomic_DNA"/>
</dbReference>
<gene>
    <name evidence="2" type="ORF">OWR29_25485</name>
</gene>
<dbReference type="InterPro" id="IPR036388">
    <property type="entry name" value="WH-like_DNA-bd_sf"/>
</dbReference>
<dbReference type="Proteomes" id="UP001151002">
    <property type="component" value="Unassembled WGS sequence"/>
</dbReference>
<dbReference type="InterPro" id="IPR036390">
    <property type="entry name" value="WH_DNA-bd_sf"/>
</dbReference>
<accession>A0ABT4B4H0</accession>
<dbReference type="Pfam" id="PF03551">
    <property type="entry name" value="PadR"/>
    <property type="match status" value="1"/>
</dbReference>
<evidence type="ECO:0000259" key="1">
    <source>
        <dbReference type="Pfam" id="PF03551"/>
    </source>
</evidence>
<evidence type="ECO:0000313" key="2">
    <source>
        <dbReference type="EMBL" id="MCY1141365.1"/>
    </source>
</evidence>
<reference evidence="2" key="1">
    <citation type="submission" date="2022-11" db="EMBL/GenBank/DDBJ databases">
        <authorList>
            <person name="Somphong A."/>
            <person name="Phongsopitanun W."/>
        </authorList>
    </citation>
    <scope>NUCLEOTIDE SEQUENCE</scope>
    <source>
        <strain evidence="2">Pm04-4</strain>
    </source>
</reference>
<organism evidence="2 3">
    <name type="scientific">Paractinoplanes pyxinae</name>
    <dbReference type="NCBI Taxonomy" id="2997416"/>
    <lineage>
        <taxon>Bacteria</taxon>
        <taxon>Bacillati</taxon>
        <taxon>Actinomycetota</taxon>
        <taxon>Actinomycetes</taxon>
        <taxon>Micromonosporales</taxon>
        <taxon>Micromonosporaceae</taxon>
        <taxon>Paractinoplanes</taxon>
    </lineage>
</organism>
<keyword evidence="3" id="KW-1185">Reference proteome</keyword>
<protein>
    <submittedName>
        <fullName evidence="2">Helix-turn-helix transcriptional regulator</fullName>
    </submittedName>
</protein>
<dbReference type="SUPFAM" id="SSF46785">
    <property type="entry name" value="Winged helix' DNA-binding domain"/>
    <property type="match status" value="1"/>
</dbReference>
<feature type="domain" description="Transcription regulator PadR N-terminal" evidence="1">
    <location>
        <begin position="28"/>
        <end position="83"/>
    </location>
</feature>
<dbReference type="Gene3D" id="1.10.10.10">
    <property type="entry name" value="Winged helix-like DNA-binding domain superfamily/Winged helix DNA-binding domain"/>
    <property type="match status" value="1"/>
</dbReference>
<name>A0ABT4B4H0_9ACTN</name>